<dbReference type="Proteomes" id="UP000004245">
    <property type="component" value="Unassembled WGS sequence"/>
</dbReference>
<proteinExistence type="predicted"/>
<gene>
    <name evidence="1" type="ORF">HMPREF0724_12198</name>
</gene>
<evidence type="ECO:0000313" key="1">
    <source>
        <dbReference type="EMBL" id="EGD23990.1"/>
    </source>
</evidence>
<protein>
    <submittedName>
        <fullName evidence="1">Uncharacterized protein</fullName>
    </submittedName>
</protein>
<dbReference type="EMBL" id="ADNW02000010">
    <property type="protein sequence ID" value="EGD23990.1"/>
    <property type="molecule type" value="Genomic_DNA"/>
</dbReference>
<name>E9T0N9_RHOHA</name>
<accession>E9T0N9</accession>
<comment type="caution">
    <text evidence="1">The sequence shown here is derived from an EMBL/GenBank/DDBJ whole genome shotgun (WGS) entry which is preliminary data.</text>
</comment>
<sequence>MDGVASAVSQVLPWRTALVSTDGTASATFVPAVSVSAPASMDGTAFVFRNIDAAITVDAVASAAITPVYSGTAGATMDGFADTVGEIAGISVAEVVVSMDAAASISIAGFATAPASMNGNASAVSVPATSATAAASMDGAASVTTVVQHAFPSRVVKLSPNFPYPQNTWTRVTGWELADGSLGQAGTNGLVVTGSGTVDVSVSLRIISTSTLSRSVRVTLNDVALGDNVEFPGSTTVLTRTVNAVAVNPGDVLSVWILTSTSLSSQRYVMPGADTFINIAEP</sequence>
<keyword evidence="2" id="KW-1185">Reference proteome</keyword>
<organism evidence="1 2">
    <name type="scientific">Prescottella equi ATCC 33707</name>
    <dbReference type="NCBI Taxonomy" id="525370"/>
    <lineage>
        <taxon>Bacteria</taxon>
        <taxon>Bacillati</taxon>
        <taxon>Actinomycetota</taxon>
        <taxon>Actinomycetes</taxon>
        <taxon>Mycobacteriales</taxon>
        <taxon>Nocardiaceae</taxon>
        <taxon>Prescottella</taxon>
    </lineage>
</organism>
<dbReference type="HOGENOM" id="CLU_986520_0_0_11"/>
<evidence type="ECO:0000313" key="2">
    <source>
        <dbReference type="Proteomes" id="UP000004245"/>
    </source>
</evidence>
<reference evidence="1" key="1">
    <citation type="submission" date="2011-01" db="EMBL/GenBank/DDBJ databases">
        <authorList>
            <person name="Muzny D."/>
            <person name="Qin X."/>
            <person name="Buhay C."/>
            <person name="Dugan-Rocha S."/>
            <person name="Ding Y."/>
            <person name="Chen G."/>
            <person name="Hawes A."/>
            <person name="Holder M."/>
            <person name="Jhangiani S."/>
            <person name="Johnson A."/>
            <person name="Khan Z."/>
            <person name="Li Z."/>
            <person name="Liu W."/>
            <person name="Liu X."/>
            <person name="Perez L."/>
            <person name="Shen H."/>
            <person name="Wang Q."/>
            <person name="Watt J."/>
            <person name="Xi L."/>
            <person name="Xin Y."/>
            <person name="Zhou J."/>
            <person name="Deng J."/>
            <person name="Jiang H."/>
            <person name="Liu Y."/>
            <person name="Qu J."/>
            <person name="Song X.-Z."/>
            <person name="Zhang L."/>
            <person name="Villasana D."/>
            <person name="Johnson A."/>
            <person name="Liu J."/>
            <person name="Liyanage D."/>
            <person name="Lorensuhewa L."/>
            <person name="Robinson T."/>
            <person name="Song A."/>
            <person name="Song B.-B."/>
            <person name="Dinh H."/>
            <person name="Thornton R."/>
            <person name="Coyle M."/>
            <person name="Francisco L."/>
            <person name="Jackson L."/>
            <person name="Javaid M."/>
            <person name="Korchina V."/>
            <person name="Kovar C."/>
            <person name="Mata R."/>
            <person name="Mathew T."/>
            <person name="Ngo R."/>
            <person name="Nguyen L."/>
            <person name="Nguyen N."/>
            <person name="Okwuonu G."/>
            <person name="Ongeri F."/>
            <person name="Pham C."/>
            <person name="Simmons D."/>
            <person name="Wilczek-Boney K."/>
            <person name="Hale W."/>
            <person name="Jakkamsetti A."/>
            <person name="Pham P."/>
            <person name="Ruth R."/>
            <person name="San Lucas F."/>
            <person name="Warren J."/>
            <person name="Zhang J."/>
            <person name="Zhao Z."/>
            <person name="Zhou C."/>
            <person name="Zhu D."/>
            <person name="Lee S."/>
            <person name="Bess C."/>
            <person name="Blankenburg K."/>
            <person name="Forbes L."/>
            <person name="Fu Q."/>
            <person name="Gubbala S."/>
            <person name="Hirani K."/>
            <person name="Jayaseelan J.C."/>
            <person name="Lara F."/>
            <person name="Munidasa M."/>
            <person name="Palculict T."/>
            <person name="Patil S."/>
            <person name="Pu L.-L."/>
            <person name="Saada N."/>
            <person name="Tang L."/>
            <person name="Weissenberger G."/>
            <person name="Zhu Y."/>
            <person name="Hemphill L."/>
            <person name="Shang Y."/>
            <person name="Youmans B."/>
            <person name="Ayvaz T."/>
            <person name="Ross M."/>
            <person name="Santibanez J."/>
            <person name="Aqrawi P."/>
            <person name="Gross S."/>
            <person name="Joshi V."/>
            <person name="Fowler G."/>
            <person name="Nazareth L."/>
            <person name="Reid J."/>
            <person name="Worley K."/>
            <person name="Petrosino J."/>
            <person name="Highlander S."/>
            <person name="Gibbs R."/>
        </authorList>
    </citation>
    <scope>NUCLEOTIDE SEQUENCE [LARGE SCALE GENOMIC DNA]</scope>
    <source>
        <strain evidence="1">ATCC 33707</strain>
    </source>
</reference>
<dbReference type="AlphaFoldDB" id="E9T0N9"/>